<dbReference type="Proteomes" id="UP000004994">
    <property type="component" value="Chromosome 3"/>
</dbReference>
<reference evidence="1" key="2">
    <citation type="submission" date="2019-01" db="UniProtKB">
        <authorList>
            <consortium name="EnsemblPlants"/>
        </authorList>
    </citation>
    <scope>IDENTIFICATION</scope>
    <source>
        <strain evidence="1">cv. Heinz 1706</strain>
    </source>
</reference>
<organism evidence="1">
    <name type="scientific">Solanum lycopersicum</name>
    <name type="common">Tomato</name>
    <name type="synonym">Lycopersicon esculentum</name>
    <dbReference type="NCBI Taxonomy" id="4081"/>
    <lineage>
        <taxon>Eukaryota</taxon>
        <taxon>Viridiplantae</taxon>
        <taxon>Streptophyta</taxon>
        <taxon>Embryophyta</taxon>
        <taxon>Tracheophyta</taxon>
        <taxon>Spermatophyta</taxon>
        <taxon>Magnoliopsida</taxon>
        <taxon>eudicotyledons</taxon>
        <taxon>Gunneridae</taxon>
        <taxon>Pentapetalae</taxon>
        <taxon>asterids</taxon>
        <taxon>lamiids</taxon>
        <taxon>Solanales</taxon>
        <taxon>Solanaceae</taxon>
        <taxon>Solanoideae</taxon>
        <taxon>Solaneae</taxon>
        <taxon>Solanum</taxon>
        <taxon>Solanum subgen. Lycopersicon</taxon>
    </lineage>
</organism>
<proteinExistence type="predicted"/>
<name>A0A3Q7FNK7_SOLLC</name>
<dbReference type="InParanoid" id="A0A3Q7FNK7"/>
<accession>A0A3Q7FNK7</accession>
<sequence>MLWTSVKTLAMHLVVPHGHSNPFSRSNEPQRDHTPRPLFRRFSCAITNHFLGDPDSIVKKANIFCGNPSRPWICIRLALTDNPTLFQENHFLGDSHSNVKNDKKFCVRPSRHWICSWLALTANPTHFKGQMSPKARFAITANPIHFQGQMSPEERIPPILTIFTWLCIRMALTTSSTHFRGQTSPVARIPLISMIFVIRILMSKMPKILVDFRQDLGYASGWPSRPIHPIFKVKRAANPDWTSCPIRPIFQVKRASKRVNPPFQIFLSAIANHFLGDQDSDIKNAKKICRCPSIPWLCSQLSLTASSTYFQGQTSPKARIPSILMVFVCYSKLFLGQSHPFLRSNEPEAFIPLISMISKCYANHFLGDPYSIVKNAKKFCGRLSRPCLCSQYALKANLTHFQGQTSPEARIPPISISSNHFLGDSYFDVKNAKNFGGLPSRPWLCIRLALKTYPPHFQGQMSRKACIPQFRLFSCAIASHFLGDSDSDIKIPKIFMEVRQNFYYEADRPSRLVQPIFMVKQSPKRAYPHFNDFHMLSKTIFWVIQIPTSKMPKQKNSTSIKTLAMKPVKRVLERAYPPFQRFSCAIANHFLGDSNSNVKNAKKIVNILKTLSMQPKTIFWVIRILTSKMQKKIMDVPQDLCYASGCPSQSVRPIFKVKQAPNRLALTAIPTNFQGQPSPAVHIPPTLTIFECYSTPFFGDPDSNVKNDKKFCPIVLLSNPTHYQLQMSPGATLAMQPVGPHGQSTHFHGQTIPKARMPPISMSFVCYNKPFFGKPFVKVLQDPGYASGWPSRPIRPILNVKRAPKRAYPPFR</sequence>
<dbReference type="EnsemblPlants" id="Solyc03g097875.1.1">
    <property type="protein sequence ID" value="Solyc03g097875.1.1"/>
    <property type="gene ID" value="Solyc03g097875.1"/>
</dbReference>
<reference evidence="1" key="1">
    <citation type="journal article" date="2012" name="Nature">
        <title>The tomato genome sequence provides insights into fleshy fruit evolution.</title>
        <authorList>
            <consortium name="Tomato Genome Consortium"/>
        </authorList>
    </citation>
    <scope>NUCLEOTIDE SEQUENCE [LARGE SCALE GENOMIC DNA]</scope>
    <source>
        <strain evidence="1">cv. Heinz 1706</strain>
    </source>
</reference>
<dbReference type="Gramene" id="Solyc03g097875.1.1">
    <property type="protein sequence ID" value="Solyc03g097875.1.1"/>
    <property type="gene ID" value="Solyc03g097875.1"/>
</dbReference>
<evidence type="ECO:0000313" key="1">
    <source>
        <dbReference type="EnsemblPlants" id="Solyc03g097875.1.1"/>
    </source>
</evidence>
<evidence type="ECO:0000313" key="2">
    <source>
        <dbReference type="Proteomes" id="UP000004994"/>
    </source>
</evidence>
<dbReference type="AlphaFoldDB" id="A0A3Q7FNK7"/>
<keyword evidence="2" id="KW-1185">Reference proteome</keyword>
<protein>
    <submittedName>
        <fullName evidence="1">Uncharacterized protein</fullName>
    </submittedName>
</protein>